<evidence type="ECO:0000313" key="2">
    <source>
        <dbReference type="EMBL" id="GGB40983.1"/>
    </source>
</evidence>
<dbReference type="Proteomes" id="UP000636793">
    <property type="component" value="Unassembled WGS sequence"/>
</dbReference>
<evidence type="ECO:0008006" key="4">
    <source>
        <dbReference type="Google" id="ProtNLM"/>
    </source>
</evidence>
<dbReference type="InterPro" id="IPR034660">
    <property type="entry name" value="DinB/YfiT-like"/>
</dbReference>
<dbReference type="RefSeq" id="WP_188838283.1">
    <property type="nucleotide sequence ID" value="NZ_BMHI01000005.1"/>
</dbReference>
<dbReference type="InterPro" id="IPR007061">
    <property type="entry name" value="MST-like"/>
</dbReference>
<protein>
    <recommendedName>
        <fullName evidence="4">DinB family protein</fullName>
    </recommendedName>
</protein>
<organism evidence="2 3">
    <name type="scientific">Flexivirga endophytica</name>
    <dbReference type="NCBI Taxonomy" id="1849103"/>
    <lineage>
        <taxon>Bacteria</taxon>
        <taxon>Bacillati</taxon>
        <taxon>Actinomycetota</taxon>
        <taxon>Actinomycetes</taxon>
        <taxon>Micrococcales</taxon>
        <taxon>Dermacoccaceae</taxon>
        <taxon>Flexivirga</taxon>
    </lineage>
</organism>
<dbReference type="SUPFAM" id="SSF109854">
    <property type="entry name" value="DinB/YfiT-like putative metalloenzymes"/>
    <property type="match status" value="1"/>
</dbReference>
<dbReference type="Pfam" id="PF04978">
    <property type="entry name" value="MST"/>
    <property type="match status" value="1"/>
</dbReference>
<accession>A0A916WXW3</accession>
<name>A0A916WXW3_9MICO</name>
<evidence type="ECO:0000313" key="3">
    <source>
        <dbReference type="Proteomes" id="UP000636793"/>
    </source>
</evidence>
<evidence type="ECO:0000256" key="1">
    <source>
        <dbReference type="SAM" id="MobiDB-lite"/>
    </source>
</evidence>
<keyword evidence="3" id="KW-1185">Reference proteome</keyword>
<reference evidence="2" key="2">
    <citation type="submission" date="2020-09" db="EMBL/GenBank/DDBJ databases">
        <authorList>
            <person name="Sun Q."/>
            <person name="Zhou Y."/>
        </authorList>
    </citation>
    <scope>NUCLEOTIDE SEQUENCE</scope>
    <source>
        <strain evidence="2">CGMCC 1.15085</strain>
    </source>
</reference>
<proteinExistence type="predicted"/>
<dbReference type="Gene3D" id="1.20.120.450">
    <property type="entry name" value="dinb family like domain"/>
    <property type="match status" value="1"/>
</dbReference>
<feature type="region of interest" description="Disordered" evidence="1">
    <location>
        <begin position="75"/>
        <end position="96"/>
    </location>
</feature>
<comment type="caution">
    <text evidence="2">The sequence shown here is derived from an EMBL/GenBank/DDBJ whole genome shotgun (WGS) entry which is preliminary data.</text>
</comment>
<feature type="compositionally biased region" description="Acidic residues" evidence="1">
    <location>
        <begin position="75"/>
        <end position="87"/>
    </location>
</feature>
<reference evidence="2" key="1">
    <citation type="journal article" date="2014" name="Int. J. Syst. Evol. Microbiol.">
        <title>Complete genome sequence of Corynebacterium casei LMG S-19264T (=DSM 44701T), isolated from a smear-ripened cheese.</title>
        <authorList>
            <consortium name="US DOE Joint Genome Institute (JGI-PGF)"/>
            <person name="Walter F."/>
            <person name="Albersmeier A."/>
            <person name="Kalinowski J."/>
            <person name="Ruckert C."/>
        </authorList>
    </citation>
    <scope>NUCLEOTIDE SEQUENCE</scope>
    <source>
        <strain evidence="2">CGMCC 1.15085</strain>
    </source>
</reference>
<dbReference type="AlphaFoldDB" id="A0A916WXW3"/>
<sequence>MNTTVEVGADVEKATLTAYLQEQRAAVLAIVEGLDEAALRTPVVPSGWSPIGLIWHLGGAEMYWFEIVLAGELPEDEEQDEPDDAPDDMGSGTGFRTDEPIAEVLEAYRAQCRKSDEVLASVPLDAAPCGPVAPEHVELATSVRTIVLHMIEETARHAGHLDVARELLDGRTGLGPR</sequence>
<dbReference type="EMBL" id="BMHI01000005">
    <property type="protein sequence ID" value="GGB40983.1"/>
    <property type="molecule type" value="Genomic_DNA"/>
</dbReference>
<gene>
    <name evidence="2" type="ORF">GCM10011492_34790</name>
</gene>